<evidence type="ECO:0000256" key="2">
    <source>
        <dbReference type="SAM" id="Phobius"/>
    </source>
</evidence>
<dbReference type="EMBL" id="FQXG01000003">
    <property type="protein sequence ID" value="SHH58663.1"/>
    <property type="molecule type" value="Genomic_DNA"/>
</dbReference>
<gene>
    <name evidence="3" type="ORF">SAMN02745129_2431</name>
</gene>
<dbReference type="Pfam" id="PF26363">
    <property type="entry name" value="Phospholipase-like"/>
    <property type="match status" value="1"/>
</dbReference>
<dbReference type="SUPFAM" id="SSF53474">
    <property type="entry name" value="alpha/beta-Hydrolases"/>
    <property type="match status" value="1"/>
</dbReference>
<proteinExistence type="predicted"/>
<dbReference type="AlphaFoldDB" id="A0A1M5U7J1"/>
<dbReference type="InterPro" id="IPR029058">
    <property type="entry name" value="AB_hydrolase_fold"/>
</dbReference>
<dbReference type="RefSeq" id="WP_159437678.1">
    <property type="nucleotide sequence ID" value="NZ_FQXG01000003.1"/>
</dbReference>
<evidence type="ECO:0000313" key="3">
    <source>
        <dbReference type="EMBL" id="SHH58663.1"/>
    </source>
</evidence>
<keyword evidence="2" id="KW-0472">Membrane</keyword>
<feature type="transmembrane region" description="Helical" evidence="2">
    <location>
        <begin position="20"/>
        <end position="41"/>
    </location>
</feature>
<keyword evidence="2" id="KW-1133">Transmembrane helix</keyword>
<organism evidence="3 4">
    <name type="scientific">Ferrimonas marina</name>
    <dbReference type="NCBI Taxonomy" id="299255"/>
    <lineage>
        <taxon>Bacteria</taxon>
        <taxon>Pseudomonadati</taxon>
        <taxon>Pseudomonadota</taxon>
        <taxon>Gammaproteobacteria</taxon>
        <taxon>Alteromonadales</taxon>
        <taxon>Ferrimonadaceae</taxon>
        <taxon>Ferrimonas</taxon>
    </lineage>
</organism>
<dbReference type="OrthoDB" id="9762420at2"/>
<dbReference type="Proteomes" id="UP000184268">
    <property type="component" value="Unassembled WGS sequence"/>
</dbReference>
<accession>A0A1M5U7J1</accession>
<reference evidence="3 4" key="1">
    <citation type="submission" date="2016-11" db="EMBL/GenBank/DDBJ databases">
        <authorList>
            <person name="Jaros S."/>
            <person name="Januszkiewicz K."/>
            <person name="Wedrychowicz H."/>
        </authorList>
    </citation>
    <scope>NUCLEOTIDE SEQUENCE [LARGE SCALE GENOMIC DNA]</scope>
    <source>
        <strain evidence="3 4">DSM 16917</strain>
    </source>
</reference>
<keyword evidence="4" id="KW-1185">Reference proteome</keyword>
<evidence type="ECO:0000256" key="1">
    <source>
        <dbReference type="SAM" id="MobiDB-lite"/>
    </source>
</evidence>
<feature type="region of interest" description="Disordered" evidence="1">
    <location>
        <begin position="298"/>
        <end position="326"/>
    </location>
</feature>
<name>A0A1M5U7J1_9GAMM</name>
<sequence>MTAHNHADCLGWITCVLGWLLQALGTLVLILALLAIVLAVWRYFRYTQKEDDILVSHGPQYSLLNDILLGKPDPFTAHFPDMAALSGHVYGNGEVPLPQGWSILHQGPLPVNQQTKNPVCFLIAKHEEKKLLALAIRGTDSLSDFIDNFHWLSKYVPRTKNQYKQVPDLLAIFQRHIDSHPGFTYVTTGHSLGGGLAQKAMYSTTHIKHAYAFNSSPVTGWADLKITDRKNNDHVKDSVVYRVHEHGDALDLLRILIRVSYLLDPTSNKHPAVKSFRVDFIKGNPIKQHGIKPMAQGLSRAAANIASPSPRRKRSSNPATGSPKKP</sequence>
<evidence type="ECO:0000313" key="4">
    <source>
        <dbReference type="Proteomes" id="UP000184268"/>
    </source>
</evidence>
<protein>
    <submittedName>
        <fullName evidence="3">Lipase (Class 3)</fullName>
    </submittedName>
</protein>
<keyword evidence="2" id="KW-0812">Transmembrane</keyword>
<dbReference type="Gene3D" id="3.40.50.1820">
    <property type="entry name" value="alpha/beta hydrolase"/>
    <property type="match status" value="1"/>
</dbReference>